<dbReference type="VEuPathDB" id="FungiDB:BO71DRAFT_434170"/>
<evidence type="ECO:0000256" key="2">
    <source>
        <dbReference type="SAM" id="SignalP"/>
    </source>
</evidence>
<proteinExistence type="predicted"/>
<reference evidence="3 4" key="1">
    <citation type="submission" date="2018-02" db="EMBL/GenBank/DDBJ databases">
        <title>The genomes of Aspergillus section Nigri reveals drivers in fungal speciation.</title>
        <authorList>
            <consortium name="DOE Joint Genome Institute"/>
            <person name="Vesth T.C."/>
            <person name="Nybo J."/>
            <person name="Theobald S."/>
            <person name="Brandl J."/>
            <person name="Frisvad J.C."/>
            <person name="Nielsen K.F."/>
            <person name="Lyhne E.K."/>
            <person name="Kogle M.E."/>
            <person name="Kuo A."/>
            <person name="Riley R."/>
            <person name="Clum A."/>
            <person name="Nolan M."/>
            <person name="Lipzen A."/>
            <person name="Salamov A."/>
            <person name="Henrissat B."/>
            <person name="Wiebenga A."/>
            <person name="De vries R.P."/>
            <person name="Grigoriev I.V."/>
            <person name="Mortensen U.H."/>
            <person name="Andersen M.R."/>
            <person name="Baker S.E."/>
        </authorList>
    </citation>
    <scope>NUCLEOTIDE SEQUENCE [LARGE SCALE GENOMIC DNA]</scope>
    <source>
        <strain evidence="3 4">CBS 707.79</strain>
    </source>
</reference>
<evidence type="ECO:0000313" key="4">
    <source>
        <dbReference type="Proteomes" id="UP000247810"/>
    </source>
</evidence>
<feature type="signal peptide" evidence="2">
    <location>
        <begin position="1"/>
        <end position="21"/>
    </location>
</feature>
<feature type="compositionally biased region" description="Low complexity" evidence="1">
    <location>
        <begin position="121"/>
        <end position="147"/>
    </location>
</feature>
<dbReference type="STRING" id="1448320.A0A319CYK2"/>
<name>A0A319CYK2_9EURO</name>
<protein>
    <submittedName>
        <fullName evidence="3">Uncharacterized protein</fullName>
    </submittedName>
</protein>
<dbReference type="Proteomes" id="UP000247810">
    <property type="component" value="Unassembled WGS sequence"/>
</dbReference>
<accession>A0A319CYK2</accession>
<evidence type="ECO:0000256" key="1">
    <source>
        <dbReference type="SAM" id="MobiDB-lite"/>
    </source>
</evidence>
<keyword evidence="2" id="KW-0732">Signal</keyword>
<dbReference type="AlphaFoldDB" id="A0A319CYK2"/>
<organism evidence="3 4">
    <name type="scientific">Aspergillus ellipticus CBS 707.79</name>
    <dbReference type="NCBI Taxonomy" id="1448320"/>
    <lineage>
        <taxon>Eukaryota</taxon>
        <taxon>Fungi</taxon>
        <taxon>Dikarya</taxon>
        <taxon>Ascomycota</taxon>
        <taxon>Pezizomycotina</taxon>
        <taxon>Eurotiomycetes</taxon>
        <taxon>Eurotiomycetidae</taxon>
        <taxon>Eurotiales</taxon>
        <taxon>Aspergillaceae</taxon>
        <taxon>Aspergillus</taxon>
        <taxon>Aspergillus subgen. Circumdati</taxon>
    </lineage>
</organism>
<keyword evidence="4" id="KW-1185">Reference proteome</keyword>
<feature type="chain" id="PRO_5016319916" evidence="2">
    <location>
        <begin position="22"/>
        <end position="451"/>
    </location>
</feature>
<dbReference type="OrthoDB" id="4843554at2759"/>
<feature type="region of interest" description="Disordered" evidence="1">
    <location>
        <begin position="121"/>
        <end position="161"/>
    </location>
</feature>
<sequence>MHALILLLPPLTLLLTTPLLAMDTLESSDVPNHCWSVCGPVVGLTEGCGHRYHDDDSGDKDCVCDWSEASTLLPLCEACIAYYSDDDDDDDDDNAAYDILTSCSLSTTTWNAAAASSVLSTETGAASATSTTTATGTGSESKSTGTEIASTGGRSTATGAQMTGTASAIVKETIANKSPNFTVSIRAVSYSTEPTYNARHITTQRKSPQQAPHPAGLYLFTFYSPDEGAELTPRNAPARLPSGSEPGRLLQRVIGTPHLQPAAVIGSPRGAGATPPRNGSVWQHLPGWGFREGRAAEGLLRRIASVPFDGLSMVSMFFSHCWEERECPYNTGPNRDLSIYGCIITTTTAKIDLSFRIEDLIEDQPSDHPLHSPDHNFTSRFILNLHRLWQFHHILAFRQAVRSGDTELMRFLLDSGIEVRGYVYGAVVVAIRRGFSDIVEMLAERGIALMI</sequence>
<feature type="compositionally biased region" description="Polar residues" evidence="1">
    <location>
        <begin position="148"/>
        <end position="161"/>
    </location>
</feature>
<dbReference type="EMBL" id="KZ825997">
    <property type="protein sequence ID" value="PYH90114.1"/>
    <property type="molecule type" value="Genomic_DNA"/>
</dbReference>
<gene>
    <name evidence="3" type="ORF">BO71DRAFT_434170</name>
</gene>
<evidence type="ECO:0000313" key="3">
    <source>
        <dbReference type="EMBL" id="PYH90114.1"/>
    </source>
</evidence>